<dbReference type="EnsemblMetazoa" id="AFAF015405-RA">
    <property type="protein sequence ID" value="AFAF015405-PA"/>
    <property type="gene ID" value="AFAF015405"/>
</dbReference>
<evidence type="ECO:0000256" key="1">
    <source>
        <dbReference type="SAM" id="MobiDB-lite"/>
    </source>
</evidence>
<reference evidence="2" key="2">
    <citation type="submission" date="2020-05" db="UniProtKB">
        <authorList>
            <consortium name="EnsemblMetazoa"/>
        </authorList>
    </citation>
    <scope>IDENTIFICATION</scope>
    <source>
        <strain evidence="2">FAR1</strain>
    </source>
</reference>
<dbReference type="AlphaFoldDB" id="A0A182QRH0"/>
<keyword evidence="3" id="KW-1185">Reference proteome</keyword>
<accession>A0A182QRH0</accession>
<dbReference type="VEuPathDB" id="VectorBase:AFAF015405"/>
<organism evidence="2 3">
    <name type="scientific">Anopheles farauti</name>
    <dbReference type="NCBI Taxonomy" id="69004"/>
    <lineage>
        <taxon>Eukaryota</taxon>
        <taxon>Metazoa</taxon>
        <taxon>Ecdysozoa</taxon>
        <taxon>Arthropoda</taxon>
        <taxon>Hexapoda</taxon>
        <taxon>Insecta</taxon>
        <taxon>Pterygota</taxon>
        <taxon>Neoptera</taxon>
        <taxon>Endopterygota</taxon>
        <taxon>Diptera</taxon>
        <taxon>Nematocera</taxon>
        <taxon>Culicoidea</taxon>
        <taxon>Culicidae</taxon>
        <taxon>Anophelinae</taxon>
        <taxon>Anopheles</taxon>
    </lineage>
</organism>
<feature type="region of interest" description="Disordered" evidence="1">
    <location>
        <begin position="41"/>
        <end position="81"/>
    </location>
</feature>
<feature type="compositionally biased region" description="Low complexity" evidence="1">
    <location>
        <begin position="62"/>
        <end position="74"/>
    </location>
</feature>
<evidence type="ECO:0000313" key="3">
    <source>
        <dbReference type="Proteomes" id="UP000075886"/>
    </source>
</evidence>
<dbReference type="STRING" id="69004.A0A182QRH0"/>
<feature type="region of interest" description="Disordered" evidence="1">
    <location>
        <begin position="1"/>
        <end position="29"/>
    </location>
</feature>
<proteinExistence type="predicted"/>
<name>A0A182QRH0_9DIPT</name>
<dbReference type="Proteomes" id="UP000075886">
    <property type="component" value="Unassembled WGS sequence"/>
</dbReference>
<dbReference type="EMBL" id="AXCN02000774">
    <property type="status" value="NOT_ANNOTATED_CDS"/>
    <property type="molecule type" value="Genomic_DNA"/>
</dbReference>
<protein>
    <submittedName>
        <fullName evidence="2">Uncharacterized protein</fullName>
    </submittedName>
</protein>
<evidence type="ECO:0000313" key="2">
    <source>
        <dbReference type="EnsemblMetazoa" id="AFAF015405-PA"/>
    </source>
</evidence>
<sequence>MTRKDDGLRYNGGNAGAGANGPPVNGASTAANLHPALMQQLQHHRNGGSPTSGAGGPPPNGPTANGNGNQTPTPTIVPGGAANSILTQAGLEEYSRAYYEQTAMYHHQKQSSYAQSEGYHSYVSSSDSSSTPFLDRAVVTSEEFPARNRMAAVMAAGVTSRTMSSARSYAIDFIVQYSAIRSVVRGRSCLRRGCRFPSSRHHHEVHLNCGNIVVGSTTNLGVLRADFQNRRPHGEHQPRAHPIATLLHSSEPCVGMQLQEAWDLRLTCDVDNVQDPGVQQQSCFVVLLTRCDLALEVAKVDCDFYCDPTLSALRVDESLPDNGSLIGDGEVLAPD</sequence>
<reference evidence="3" key="1">
    <citation type="submission" date="2014-01" db="EMBL/GenBank/DDBJ databases">
        <title>The Genome Sequence of Anopheles farauti FAR1 (V2).</title>
        <authorList>
            <consortium name="The Broad Institute Genomics Platform"/>
            <person name="Neafsey D.E."/>
            <person name="Besansky N."/>
            <person name="Howell P."/>
            <person name="Walton C."/>
            <person name="Young S.K."/>
            <person name="Zeng Q."/>
            <person name="Gargeya S."/>
            <person name="Fitzgerald M."/>
            <person name="Haas B."/>
            <person name="Abouelleil A."/>
            <person name="Allen A.W."/>
            <person name="Alvarado L."/>
            <person name="Arachchi H.M."/>
            <person name="Berlin A.M."/>
            <person name="Chapman S.B."/>
            <person name="Gainer-Dewar J."/>
            <person name="Goldberg J."/>
            <person name="Griggs A."/>
            <person name="Gujja S."/>
            <person name="Hansen M."/>
            <person name="Howarth C."/>
            <person name="Imamovic A."/>
            <person name="Ireland A."/>
            <person name="Larimer J."/>
            <person name="McCowan C."/>
            <person name="Murphy C."/>
            <person name="Pearson M."/>
            <person name="Poon T.W."/>
            <person name="Priest M."/>
            <person name="Roberts A."/>
            <person name="Saif S."/>
            <person name="Shea T."/>
            <person name="Sisk P."/>
            <person name="Sykes S."/>
            <person name="Wortman J."/>
            <person name="Nusbaum C."/>
            <person name="Birren B."/>
        </authorList>
    </citation>
    <scope>NUCLEOTIDE SEQUENCE [LARGE SCALE GENOMIC DNA]</scope>
    <source>
        <strain evidence="3">FAR1</strain>
    </source>
</reference>